<dbReference type="InterPro" id="IPR010945">
    <property type="entry name" value="Malate_DH_type2"/>
</dbReference>
<evidence type="ECO:0000256" key="6">
    <source>
        <dbReference type="SAM" id="MobiDB-lite"/>
    </source>
</evidence>
<dbReference type="Proteomes" id="UP000245119">
    <property type="component" value="Linkage Group LG2"/>
</dbReference>
<dbReference type="CDD" id="cd05402">
    <property type="entry name" value="NT_PAP_TUTase"/>
    <property type="match status" value="1"/>
</dbReference>
<evidence type="ECO:0000313" key="12">
    <source>
        <dbReference type="EMBL" id="PVD37321.1"/>
    </source>
</evidence>
<feature type="domain" description="PAP-associated" evidence="9">
    <location>
        <begin position="367"/>
        <end position="399"/>
    </location>
</feature>
<dbReference type="AlphaFoldDB" id="A0A2T7PV77"/>
<evidence type="ECO:0000259" key="7">
    <source>
        <dbReference type="Pfam" id="PF00056"/>
    </source>
</evidence>
<dbReference type="SUPFAM" id="SSF81301">
    <property type="entry name" value="Nucleotidyltransferase"/>
    <property type="match status" value="1"/>
</dbReference>
<protein>
    <recommendedName>
        <fullName evidence="2">Malate dehydrogenase, cytoplasmic</fullName>
    </recommendedName>
</protein>
<dbReference type="Pfam" id="PF02866">
    <property type="entry name" value="Ldh_1_C"/>
    <property type="match status" value="1"/>
</dbReference>
<dbReference type="SUPFAM" id="SSF51735">
    <property type="entry name" value="NAD(P)-binding Rossmann-fold domains"/>
    <property type="match status" value="1"/>
</dbReference>
<reference evidence="12 13" key="1">
    <citation type="submission" date="2018-04" db="EMBL/GenBank/DDBJ databases">
        <title>The genome of golden apple snail Pomacea canaliculata provides insight into stress tolerance and invasive adaptation.</title>
        <authorList>
            <person name="Liu C."/>
            <person name="Liu B."/>
            <person name="Ren Y."/>
            <person name="Zhang Y."/>
            <person name="Wang H."/>
            <person name="Li S."/>
            <person name="Jiang F."/>
            <person name="Yin L."/>
            <person name="Zhang G."/>
            <person name="Qian W."/>
            <person name="Fan W."/>
        </authorList>
    </citation>
    <scope>NUCLEOTIDE SEQUENCE [LARGE SCALE GENOMIC DNA]</scope>
    <source>
        <strain evidence="12">SZHN2017</strain>
        <tissue evidence="12">Muscle</tissue>
    </source>
</reference>
<dbReference type="GO" id="GO:0016616">
    <property type="term" value="F:oxidoreductase activity, acting on the CH-OH group of donors, NAD or NADP as acceptor"/>
    <property type="evidence" value="ECO:0007669"/>
    <property type="project" value="InterPro"/>
</dbReference>
<evidence type="ECO:0000259" key="10">
    <source>
        <dbReference type="Pfam" id="PF17797"/>
    </source>
</evidence>
<evidence type="ECO:0000256" key="1">
    <source>
        <dbReference type="ARBA" id="ARBA00009613"/>
    </source>
</evidence>
<accession>A0A2T7PV77</accession>
<dbReference type="GO" id="GO:0046872">
    <property type="term" value="F:metal ion binding"/>
    <property type="evidence" value="ECO:0007669"/>
    <property type="project" value="UniProtKB-KW"/>
</dbReference>
<comment type="caution">
    <text evidence="12">The sequence shown here is derived from an EMBL/GenBank/DDBJ whole genome shotgun (WGS) entry which is preliminary data.</text>
</comment>
<keyword evidence="3" id="KW-0479">Metal-binding</keyword>
<gene>
    <name evidence="12" type="ORF">C0Q70_04320</name>
</gene>
<dbReference type="GO" id="GO:0006108">
    <property type="term" value="P:malate metabolic process"/>
    <property type="evidence" value="ECO:0007669"/>
    <property type="project" value="InterPro"/>
</dbReference>
<evidence type="ECO:0000256" key="3">
    <source>
        <dbReference type="ARBA" id="ARBA00022723"/>
    </source>
</evidence>
<dbReference type="InterPro" id="IPR054708">
    <property type="entry name" value="MTPAP-like_central"/>
</dbReference>
<dbReference type="InterPro" id="IPR001236">
    <property type="entry name" value="Lactate/malate_DH_N"/>
</dbReference>
<feature type="region of interest" description="Disordered" evidence="6">
    <location>
        <begin position="875"/>
        <end position="896"/>
    </location>
</feature>
<dbReference type="SUPFAM" id="SSF81631">
    <property type="entry name" value="PAP/OAS1 substrate-binding domain"/>
    <property type="match status" value="1"/>
</dbReference>
<evidence type="ECO:0000259" key="9">
    <source>
        <dbReference type="Pfam" id="PF03828"/>
    </source>
</evidence>
<dbReference type="Gene3D" id="3.90.110.10">
    <property type="entry name" value="Lactate dehydrogenase/glycoside hydrolase, family 4, C-terminal"/>
    <property type="match status" value="2"/>
</dbReference>
<sequence length="949" mass="107506">MLDSRKDEASRSVIIRAHSPQTVSFNSLRAHGHINRAIFYQGVKNNLLVEFEHKDSVRHLLEQVSYFSDPGQMPVQSRLLYAVHSSNVYQQHSLPPAFIHTVGTKNFTQQQYQAADSISAQMKGLHKMRSLSDDGSRLRYFMCTLIEDMLRTTLPHCRVDPFGSSSNGFGWEGSDLDMMLTLMHKKQQNPQANFWFLTKRHAEDERTFAQQCLDVVGDMIRVLMPSSHRVSKILNARVPIVKFHHDITDIECDLSCVNVSGAKMSELMFLMGEMDSRVRLLMTTIKQWAKSCEVTRSHPGPWPSNFMLLSLLIFFLQTRSVPVIPSIRHLQALAEPEDHFQVDGVDYAFVTDVQKLTPSKNNQKPEELLLEFFHYYAHFDFEMNGLSLIEAATFPKPDSAAVFIENPLEVDHNISKNVSSSCADKLKDSMLQALRCLETKSVPNRDEPWGLMCLFQPPVEKDTELTWLDKTCEDNGWNHKTSPIIWRELIDRGGKGVLVGGASDFQEYVKGYYGLESHLTSYDMRLIAEENYKTKLETDVQKAAIKALSQPIHICFTAASTVYSLISLVASGQVFGPNTEICIHLYDDKADLSMTEGLKMEIEDLCYGIVRDIKISMNIEEAFKDCSIIILTDELPKQEDEQFKEWVERNAQHFTRYAAAINKVARKNVRVLLAGSGPINFNTFIMIQNAPTIPRQNFVASSRLVENQAKSVLAERLKTNTAGVVDLIVWGNINGNHFIDASKDCTVFYATIDSVDHQTRVHGYDGAIWGPPSYSVSAVEMVHDNKWLDKEYLEMLHQRKQVLEVAIKHETCSQPSQSHCHSWYGVPEGLVFSYPVVLSPSGYWTVVQDIELTEEGKEKLQEAIKDLQKEKEVIYPPPRVPTSPEEPTTQESAEEVAVVNEDATINEDVTINENSTKIEETHEALQMPTRTEKLEGGAEIEDTEKSGLI</sequence>
<dbReference type="FunFam" id="3.40.50.720:FF:000144">
    <property type="entry name" value="Malate dehydrogenase [NADP]"/>
    <property type="match status" value="1"/>
</dbReference>
<dbReference type="Pfam" id="PF03828">
    <property type="entry name" value="PAP_assoc"/>
    <property type="match status" value="1"/>
</dbReference>
<evidence type="ECO:0000256" key="4">
    <source>
        <dbReference type="ARBA" id="ARBA00022842"/>
    </source>
</evidence>
<feature type="domain" description="Lactate/malate dehydrogenase N-terminal" evidence="7">
    <location>
        <begin position="578"/>
        <end position="698"/>
    </location>
</feature>
<dbReference type="GO" id="GO:0016615">
    <property type="term" value="F:malate dehydrogenase activity"/>
    <property type="evidence" value="ECO:0007669"/>
    <property type="project" value="InterPro"/>
</dbReference>
<evidence type="ECO:0000259" key="11">
    <source>
        <dbReference type="Pfam" id="PF22600"/>
    </source>
</evidence>
<dbReference type="Gene3D" id="3.30.460.10">
    <property type="entry name" value="Beta Polymerase, domain 2"/>
    <property type="match status" value="1"/>
</dbReference>
<dbReference type="InterPro" id="IPR015955">
    <property type="entry name" value="Lactate_DH/Glyco_Ohase_4_C"/>
</dbReference>
<evidence type="ECO:0000256" key="2">
    <source>
        <dbReference type="ARBA" id="ARBA00019899"/>
    </source>
</evidence>
<evidence type="ECO:0000313" key="13">
    <source>
        <dbReference type="Proteomes" id="UP000245119"/>
    </source>
</evidence>
<dbReference type="PANTHER" id="PTHR23382">
    <property type="entry name" value="MALATE DEHYDROGENASE"/>
    <property type="match status" value="1"/>
</dbReference>
<keyword evidence="13" id="KW-1185">Reference proteome</keyword>
<dbReference type="InterPro" id="IPR002058">
    <property type="entry name" value="PAP_assoc"/>
</dbReference>
<comment type="similarity">
    <text evidence="1">Belongs to the LDH/MDH superfamily. MDH type 2 family.</text>
</comment>
<dbReference type="Gene3D" id="1.10.1410.10">
    <property type="match status" value="1"/>
</dbReference>
<feature type="domain" description="RL" evidence="10">
    <location>
        <begin position="3"/>
        <end position="63"/>
    </location>
</feature>
<feature type="domain" description="Lactate/malate dehydrogenase C-terminal" evidence="8">
    <location>
        <begin position="821"/>
        <end position="872"/>
    </location>
</feature>
<dbReference type="InterPro" id="IPR022383">
    <property type="entry name" value="Lactate/malate_DH_C"/>
</dbReference>
<dbReference type="Pfam" id="PF17797">
    <property type="entry name" value="RL"/>
    <property type="match status" value="1"/>
</dbReference>
<feature type="region of interest" description="Disordered" evidence="6">
    <location>
        <begin position="914"/>
        <end position="949"/>
    </location>
</feature>
<evidence type="ECO:0000259" key="8">
    <source>
        <dbReference type="Pfam" id="PF02866"/>
    </source>
</evidence>
<dbReference type="InterPro" id="IPR041252">
    <property type="entry name" value="RL"/>
</dbReference>
<name>A0A2T7PV77_POMCA</name>
<evidence type="ECO:0000256" key="5">
    <source>
        <dbReference type="ARBA" id="ARBA00023002"/>
    </source>
</evidence>
<dbReference type="InterPro" id="IPR036291">
    <property type="entry name" value="NAD(P)-bd_dom_sf"/>
</dbReference>
<organism evidence="12 13">
    <name type="scientific">Pomacea canaliculata</name>
    <name type="common">Golden apple snail</name>
    <dbReference type="NCBI Taxonomy" id="400727"/>
    <lineage>
        <taxon>Eukaryota</taxon>
        <taxon>Metazoa</taxon>
        <taxon>Spiralia</taxon>
        <taxon>Lophotrochozoa</taxon>
        <taxon>Mollusca</taxon>
        <taxon>Gastropoda</taxon>
        <taxon>Caenogastropoda</taxon>
        <taxon>Architaenioglossa</taxon>
        <taxon>Ampullarioidea</taxon>
        <taxon>Ampullariidae</taxon>
        <taxon>Pomacea</taxon>
    </lineage>
</organism>
<keyword evidence="5" id="KW-0560">Oxidoreductase</keyword>
<feature type="domain" description="Poly(A) RNA polymerase mitochondrial-like central palm" evidence="11">
    <location>
        <begin position="118"/>
        <end position="268"/>
    </location>
</feature>
<dbReference type="EMBL" id="PZQS01000002">
    <property type="protein sequence ID" value="PVD37321.1"/>
    <property type="molecule type" value="Genomic_DNA"/>
</dbReference>
<dbReference type="InterPro" id="IPR043519">
    <property type="entry name" value="NT_sf"/>
</dbReference>
<proteinExistence type="inferred from homology"/>
<dbReference type="STRING" id="400727.A0A2T7PV77"/>
<dbReference type="OrthoDB" id="6091075at2759"/>
<dbReference type="Pfam" id="PF00056">
    <property type="entry name" value="Ldh_1_N"/>
    <property type="match status" value="1"/>
</dbReference>
<dbReference type="SUPFAM" id="SSF56327">
    <property type="entry name" value="LDH C-terminal domain-like"/>
    <property type="match status" value="1"/>
</dbReference>
<dbReference type="Pfam" id="PF22600">
    <property type="entry name" value="MTPAP-like_central"/>
    <property type="match status" value="1"/>
</dbReference>
<keyword evidence="4" id="KW-0460">Magnesium</keyword>
<dbReference type="Gene3D" id="3.40.50.720">
    <property type="entry name" value="NAD(P)-binding Rossmann-like Domain"/>
    <property type="match status" value="1"/>
</dbReference>